<reference evidence="13" key="1">
    <citation type="submission" date="2017-10" db="EMBL/GenBank/DDBJ databases">
        <authorList>
            <person name="Gaisin V.A."/>
            <person name="Rysina M.S."/>
            <person name="Grouzdev D.S."/>
        </authorList>
    </citation>
    <scope>NUCLEOTIDE SEQUENCE [LARGE SCALE GENOMIC DNA]</scope>
    <source>
        <strain evidence="13">V1</strain>
    </source>
</reference>
<keyword evidence="7" id="KW-0653">Protein transport</keyword>
<name>A0A317T431_9CHLB</name>
<feature type="chain" id="PRO_5016355148" description="TonB C-terminal domain-containing protein" evidence="10">
    <location>
        <begin position="20"/>
        <end position="264"/>
    </location>
</feature>
<dbReference type="GO" id="GO:0031992">
    <property type="term" value="F:energy transducer activity"/>
    <property type="evidence" value="ECO:0007669"/>
    <property type="project" value="TreeGrafter"/>
</dbReference>
<evidence type="ECO:0000256" key="10">
    <source>
        <dbReference type="SAM" id="SignalP"/>
    </source>
</evidence>
<dbReference type="Proteomes" id="UP000246278">
    <property type="component" value="Unassembled WGS sequence"/>
</dbReference>
<dbReference type="PANTHER" id="PTHR33446:SF2">
    <property type="entry name" value="PROTEIN TONB"/>
    <property type="match status" value="1"/>
</dbReference>
<protein>
    <recommendedName>
        <fullName evidence="11">TonB C-terminal domain-containing protein</fullName>
    </recommendedName>
</protein>
<evidence type="ECO:0000313" key="12">
    <source>
        <dbReference type="EMBL" id="PWW81393.1"/>
    </source>
</evidence>
<comment type="similarity">
    <text evidence="2">Belongs to the TonB family.</text>
</comment>
<dbReference type="GO" id="GO:0055085">
    <property type="term" value="P:transmembrane transport"/>
    <property type="evidence" value="ECO:0007669"/>
    <property type="project" value="InterPro"/>
</dbReference>
<keyword evidence="6" id="KW-0812">Transmembrane</keyword>
<evidence type="ECO:0000256" key="3">
    <source>
        <dbReference type="ARBA" id="ARBA00022448"/>
    </source>
</evidence>
<feature type="domain" description="TonB C-terminal" evidence="11">
    <location>
        <begin position="172"/>
        <end position="264"/>
    </location>
</feature>
<dbReference type="SUPFAM" id="SSF74653">
    <property type="entry name" value="TolA/TonB C-terminal domain"/>
    <property type="match status" value="1"/>
</dbReference>
<evidence type="ECO:0000256" key="9">
    <source>
        <dbReference type="ARBA" id="ARBA00023136"/>
    </source>
</evidence>
<dbReference type="Pfam" id="PF12869">
    <property type="entry name" value="tRNA_anti-like"/>
    <property type="match status" value="1"/>
</dbReference>
<dbReference type="PROSITE" id="PS51257">
    <property type="entry name" value="PROKAR_LIPOPROTEIN"/>
    <property type="match status" value="1"/>
</dbReference>
<keyword evidence="13" id="KW-1185">Reference proteome</keyword>
<dbReference type="Pfam" id="PF03544">
    <property type="entry name" value="TonB_C"/>
    <property type="match status" value="1"/>
</dbReference>
<evidence type="ECO:0000259" key="11">
    <source>
        <dbReference type="PROSITE" id="PS52015"/>
    </source>
</evidence>
<evidence type="ECO:0000313" key="13">
    <source>
        <dbReference type="Proteomes" id="UP000246278"/>
    </source>
</evidence>
<dbReference type="OrthoDB" id="649093at2"/>
<evidence type="ECO:0000256" key="5">
    <source>
        <dbReference type="ARBA" id="ARBA00022519"/>
    </source>
</evidence>
<dbReference type="InterPro" id="IPR006260">
    <property type="entry name" value="TonB/TolA_C"/>
</dbReference>
<dbReference type="RefSeq" id="WP_110023888.1">
    <property type="nucleotide sequence ID" value="NZ_PDNZ01000007.1"/>
</dbReference>
<evidence type="ECO:0000256" key="7">
    <source>
        <dbReference type="ARBA" id="ARBA00022927"/>
    </source>
</evidence>
<dbReference type="AlphaFoldDB" id="A0A317T431"/>
<keyword evidence="3" id="KW-0813">Transport</keyword>
<evidence type="ECO:0000256" key="1">
    <source>
        <dbReference type="ARBA" id="ARBA00004383"/>
    </source>
</evidence>
<evidence type="ECO:0000256" key="8">
    <source>
        <dbReference type="ARBA" id="ARBA00022989"/>
    </source>
</evidence>
<dbReference type="InterPro" id="IPR037682">
    <property type="entry name" value="TonB_C"/>
</dbReference>
<evidence type="ECO:0000256" key="2">
    <source>
        <dbReference type="ARBA" id="ARBA00006555"/>
    </source>
</evidence>
<dbReference type="InterPro" id="IPR051045">
    <property type="entry name" value="TonB-dependent_transducer"/>
</dbReference>
<keyword evidence="10" id="KW-0732">Signal</keyword>
<feature type="signal peptide" evidence="10">
    <location>
        <begin position="1"/>
        <end position="19"/>
    </location>
</feature>
<gene>
    <name evidence="12" type="ORF">CR164_10170</name>
</gene>
<keyword evidence="5" id="KW-0997">Cell inner membrane</keyword>
<dbReference type="NCBIfam" id="TIGR01352">
    <property type="entry name" value="tonB_Cterm"/>
    <property type="match status" value="1"/>
</dbReference>
<comment type="caution">
    <text evidence="12">The sequence shown here is derived from an EMBL/GenBank/DDBJ whole genome shotgun (WGS) entry which is preliminary data.</text>
</comment>
<dbReference type="Gene3D" id="3.30.1150.10">
    <property type="match status" value="1"/>
</dbReference>
<proteinExistence type="inferred from homology"/>
<dbReference type="InterPro" id="IPR024422">
    <property type="entry name" value="Protein_unknown_function_OB"/>
</dbReference>
<dbReference type="GO" id="GO:0098797">
    <property type="term" value="C:plasma membrane protein complex"/>
    <property type="evidence" value="ECO:0007669"/>
    <property type="project" value="TreeGrafter"/>
</dbReference>
<dbReference type="GO" id="GO:0015031">
    <property type="term" value="P:protein transport"/>
    <property type="evidence" value="ECO:0007669"/>
    <property type="project" value="UniProtKB-KW"/>
</dbReference>
<organism evidence="12 13">
    <name type="scientific">Prosthecochloris marina</name>
    <dbReference type="NCBI Taxonomy" id="2017681"/>
    <lineage>
        <taxon>Bacteria</taxon>
        <taxon>Pseudomonadati</taxon>
        <taxon>Chlorobiota</taxon>
        <taxon>Chlorobiia</taxon>
        <taxon>Chlorobiales</taxon>
        <taxon>Chlorobiaceae</taxon>
        <taxon>Prosthecochloris</taxon>
    </lineage>
</organism>
<evidence type="ECO:0000256" key="6">
    <source>
        <dbReference type="ARBA" id="ARBA00022692"/>
    </source>
</evidence>
<keyword evidence="9" id="KW-0472">Membrane</keyword>
<dbReference type="PANTHER" id="PTHR33446">
    <property type="entry name" value="PROTEIN TONB-RELATED"/>
    <property type="match status" value="1"/>
</dbReference>
<dbReference type="EMBL" id="PDNZ01000007">
    <property type="protein sequence ID" value="PWW81393.1"/>
    <property type="molecule type" value="Genomic_DNA"/>
</dbReference>
<dbReference type="PROSITE" id="PS52015">
    <property type="entry name" value="TONB_CTD"/>
    <property type="match status" value="1"/>
</dbReference>
<accession>A0A317T431</accession>
<sequence>MQKHCSGYILSFFFTLLFAAFSTGCTIDEENLENFFKPQPTTHIISAAELHKEYDLNVIAADMKYRSSVIIVYGVVLDIGIDTSDRTYVIIGAKKPEGIRCFFARKDMASLARLSKGQFVAIEGKAKSGDANTFVIDKARILSDEEEDNILPKPTIVGKDATVGKDAIRWVQADIMPGFLHQEKPEYPEKARIAGIEGKVFVIVMIGKDGKPSKAHVLKRTPPEQTVFDKPAMDAVMNSTYEPAMQNGEPIETWLTIPIRFSLR</sequence>
<evidence type="ECO:0000256" key="4">
    <source>
        <dbReference type="ARBA" id="ARBA00022475"/>
    </source>
</evidence>
<keyword evidence="4" id="KW-1003">Cell membrane</keyword>
<comment type="subcellular location">
    <subcellularLocation>
        <location evidence="1">Cell inner membrane</location>
        <topology evidence="1">Single-pass membrane protein</topology>
        <orientation evidence="1">Periplasmic side</orientation>
    </subcellularLocation>
</comment>
<keyword evidence="8" id="KW-1133">Transmembrane helix</keyword>